<dbReference type="Proteomes" id="UP000053097">
    <property type="component" value="Unassembled WGS sequence"/>
</dbReference>
<evidence type="ECO:0000313" key="2">
    <source>
        <dbReference type="EMBL" id="EZA53565.1"/>
    </source>
</evidence>
<name>A0A026WBY1_OOCBI</name>
<gene>
    <name evidence="2" type="ORF">X777_06997</name>
</gene>
<feature type="region of interest" description="Disordered" evidence="1">
    <location>
        <begin position="70"/>
        <end position="94"/>
    </location>
</feature>
<dbReference type="OrthoDB" id="7880149at2759"/>
<dbReference type="EMBL" id="KK107282">
    <property type="protein sequence ID" value="EZA53565.1"/>
    <property type="molecule type" value="Genomic_DNA"/>
</dbReference>
<proteinExistence type="predicted"/>
<keyword evidence="3" id="KW-1185">Reference proteome</keyword>
<evidence type="ECO:0000313" key="3">
    <source>
        <dbReference type="Proteomes" id="UP000053097"/>
    </source>
</evidence>
<feature type="compositionally biased region" description="Polar residues" evidence="1">
    <location>
        <begin position="70"/>
        <end position="80"/>
    </location>
</feature>
<sequence>MCHMENSNGNSKPSKMDDIERRVFKYYDKLGTRNNVVKKVYKDLEYLTGNNEIGKKANEKNCLNYRNNYKKPNSLESQNGIVKKDSENCESPNYKEVNKESNIDIRMYITNKFYEMEKRLRKRNEMEANTNQKLDTILSKLETQLN</sequence>
<evidence type="ECO:0000256" key="1">
    <source>
        <dbReference type="SAM" id="MobiDB-lite"/>
    </source>
</evidence>
<organism evidence="2 3">
    <name type="scientific">Ooceraea biroi</name>
    <name type="common">Clonal raider ant</name>
    <name type="synonym">Cerapachys biroi</name>
    <dbReference type="NCBI Taxonomy" id="2015173"/>
    <lineage>
        <taxon>Eukaryota</taxon>
        <taxon>Metazoa</taxon>
        <taxon>Ecdysozoa</taxon>
        <taxon>Arthropoda</taxon>
        <taxon>Hexapoda</taxon>
        <taxon>Insecta</taxon>
        <taxon>Pterygota</taxon>
        <taxon>Neoptera</taxon>
        <taxon>Endopterygota</taxon>
        <taxon>Hymenoptera</taxon>
        <taxon>Apocrita</taxon>
        <taxon>Aculeata</taxon>
        <taxon>Formicoidea</taxon>
        <taxon>Formicidae</taxon>
        <taxon>Dorylinae</taxon>
        <taxon>Ooceraea</taxon>
    </lineage>
</organism>
<accession>A0A026WBY1</accession>
<reference evidence="2 3" key="1">
    <citation type="journal article" date="2014" name="Curr. Biol.">
        <title>The genome of the clonal raider ant Cerapachys biroi.</title>
        <authorList>
            <person name="Oxley P.R."/>
            <person name="Ji L."/>
            <person name="Fetter-Pruneda I."/>
            <person name="McKenzie S.K."/>
            <person name="Li C."/>
            <person name="Hu H."/>
            <person name="Zhang G."/>
            <person name="Kronauer D.J."/>
        </authorList>
    </citation>
    <scope>NUCLEOTIDE SEQUENCE [LARGE SCALE GENOMIC DNA]</scope>
</reference>
<dbReference type="AlphaFoldDB" id="A0A026WBY1"/>
<protein>
    <submittedName>
        <fullName evidence="2">Uncharacterized protein</fullName>
    </submittedName>
</protein>